<dbReference type="InterPro" id="IPR032675">
    <property type="entry name" value="LRR_dom_sf"/>
</dbReference>
<accession>A0A2K2CNT7</accession>
<reference evidence="3" key="3">
    <citation type="submission" date="2018-08" db="UniProtKB">
        <authorList>
            <consortium name="EnsemblPlants"/>
        </authorList>
    </citation>
    <scope>IDENTIFICATION</scope>
    <source>
        <strain evidence="3">cv. Bd21</strain>
    </source>
</reference>
<dbReference type="Gene3D" id="3.80.10.10">
    <property type="entry name" value="Ribonuclease Inhibitor"/>
    <property type="match status" value="1"/>
</dbReference>
<dbReference type="Proteomes" id="UP000008810">
    <property type="component" value="Chromosome 4"/>
</dbReference>
<dbReference type="PANTHER" id="PTHR34145">
    <property type="entry name" value="OS02G0105600 PROTEIN"/>
    <property type="match status" value="1"/>
</dbReference>
<dbReference type="AlphaFoldDB" id="A0A2K2CNT7"/>
<dbReference type="InterPro" id="IPR053772">
    <property type="entry name" value="At1g61320/At1g61330-like"/>
</dbReference>
<proteinExistence type="predicted"/>
<evidence type="ECO:0000313" key="2">
    <source>
        <dbReference type="EMBL" id="PNT63686.1"/>
    </source>
</evidence>
<dbReference type="OrthoDB" id="613853at2759"/>
<gene>
    <name evidence="2" type="ORF">BRADI_4g20062v3</name>
</gene>
<evidence type="ECO:0000313" key="3">
    <source>
        <dbReference type="EnsemblPlants" id="PNT63686"/>
    </source>
</evidence>
<feature type="domain" description="At1g61320/AtMIF1 LRR" evidence="1">
    <location>
        <begin position="34"/>
        <end position="403"/>
    </location>
</feature>
<reference evidence="2 3" key="1">
    <citation type="journal article" date="2010" name="Nature">
        <title>Genome sequencing and analysis of the model grass Brachypodium distachyon.</title>
        <authorList>
            <consortium name="International Brachypodium Initiative"/>
        </authorList>
    </citation>
    <scope>NUCLEOTIDE SEQUENCE [LARGE SCALE GENOMIC DNA]</scope>
    <source>
        <strain evidence="2 3">Bd21</strain>
    </source>
</reference>
<evidence type="ECO:0000259" key="1">
    <source>
        <dbReference type="Pfam" id="PF23622"/>
    </source>
</evidence>
<name>A0A2K2CNT7_BRADI</name>
<dbReference type="InterPro" id="IPR055357">
    <property type="entry name" value="LRR_At1g61320_AtMIF1"/>
</dbReference>
<reference evidence="2" key="2">
    <citation type="submission" date="2017-06" db="EMBL/GenBank/DDBJ databases">
        <title>WGS assembly of Brachypodium distachyon.</title>
        <authorList>
            <consortium name="The International Brachypodium Initiative"/>
            <person name="Lucas S."/>
            <person name="Harmon-Smith M."/>
            <person name="Lail K."/>
            <person name="Tice H."/>
            <person name="Grimwood J."/>
            <person name="Bruce D."/>
            <person name="Barry K."/>
            <person name="Shu S."/>
            <person name="Lindquist E."/>
            <person name="Wang M."/>
            <person name="Pitluck S."/>
            <person name="Vogel J.P."/>
            <person name="Garvin D.F."/>
            <person name="Mockler T.C."/>
            <person name="Schmutz J."/>
            <person name="Rokhsar D."/>
            <person name="Bevan M.W."/>
        </authorList>
    </citation>
    <scope>NUCLEOTIDE SEQUENCE</scope>
    <source>
        <strain evidence="2">Bd21</strain>
    </source>
</reference>
<dbReference type="Gramene" id="PNT63686">
    <property type="protein sequence ID" value="PNT63686"/>
    <property type="gene ID" value="BRADI_4g20062v3"/>
</dbReference>
<dbReference type="Pfam" id="PF23622">
    <property type="entry name" value="LRR_At1g61320_AtMIF1"/>
    <property type="match status" value="1"/>
</dbReference>
<protein>
    <recommendedName>
        <fullName evidence="1">At1g61320/AtMIF1 LRR domain-containing protein</fullName>
    </recommendedName>
</protein>
<sequence>CFPNLTFSIEHALGLFEHPYERRAKNLVDRVQHILQNHSGIGVKTLKLKLCGCDSGITAYHLNSWLQLIVKPVIVELAVHLPRCKDLDLFPSCGFHPASRTGCWRSLLSVCLHSVRITEKVLGCFLSSTFALEKLSLLSCNEIAILKIPSLLQQLSFLEVSLCRMVQIIDSDAPMLSTFIYVAPPIKISFGDSSLVKKIKVNSSLYSGMVQFARTRLPSIASNLQALTLSSYGEAFNTPMIPDKFLHLKYLNICLCGRDTFRGYDFFSLVSFLEASPALECFGLCAGEHTKLRRDSILGISSGEMRQVPGFRQDNLKAVCITGFCSAKSLVELTSQILQNTPSLQDLVLDTTHGFHNEFVELGKCHIMCNEALTEANNAVEALRMYVEGKVPSSVRLKVWEPCKRCHAGKSRRT</sequence>
<dbReference type="PANTHER" id="PTHR34145:SF38">
    <property type="entry name" value="EXPRESSED PROTEIN"/>
    <property type="match status" value="1"/>
</dbReference>
<dbReference type="EMBL" id="CM000883">
    <property type="protein sequence ID" value="PNT63686.1"/>
    <property type="molecule type" value="Genomic_DNA"/>
</dbReference>
<dbReference type="EnsemblPlants" id="PNT63686">
    <property type="protein sequence ID" value="PNT63686"/>
    <property type="gene ID" value="BRADI_4g20062v3"/>
</dbReference>
<dbReference type="InParanoid" id="A0A2K2CNT7"/>
<keyword evidence="4" id="KW-1185">Reference proteome</keyword>
<organism evidence="2">
    <name type="scientific">Brachypodium distachyon</name>
    <name type="common">Purple false brome</name>
    <name type="synonym">Trachynia distachya</name>
    <dbReference type="NCBI Taxonomy" id="15368"/>
    <lineage>
        <taxon>Eukaryota</taxon>
        <taxon>Viridiplantae</taxon>
        <taxon>Streptophyta</taxon>
        <taxon>Embryophyta</taxon>
        <taxon>Tracheophyta</taxon>
        <taxon>Spermatophyta</taxon>
        <taxon>Magnoliopsida</taxon>
        <taxon>Liliopsida</taxon>
        <taxon>Poales</taxon>
        <taxon>Poaceae</taxon>
        <taxon>BOP clade</taxon>
        <taxon>Pooideae</taxon>
        <taxon>Stipodae</taxon>
        <taxon>Brachypodieae</taxon>
        <taxon>Brachypodium</taxon>
    </lineage>
</organism>
<evidence type="ECO:0000313" key="4">
    <source>
        <dbReference type="Proteomes" id="UP000008810"/>
    </source>
</evidence>
<feature type="non-terminal residue" evidence="2">
    <location>
        <position position="1"/>
    </location>
</feature>